<dbReference type="EMBL" id="MFAG01000035">
    <property type="protein sequence ID" value="OGD71333.1"/>
    <property type="molecule type" value="Genomic_DNA"/>
</dbReference>
<feature type="domain" description="Membrane protein 6-pyruvoyl-tetrahydropterin synthase-related" evidence="2">
    <location>
        <begin position="68"/>
        <end position="376"/>
    </location>
</feature>
<feature type="transmembrane region" description="Helical" evidence="1">
    <location>
        <begin position="217"/>
        <end position="236"/>
    </location>
</feature>
<feature type="transmembrane region" description="Helical" evidence="1">
    <location>
        <begin position="142"/>
        <end position="160"/>
    </location>
</feature>
<feature type="transmembrane region" description="Helical" evidence="1">
    <location>
        <begin position="119"/>
        <end position="136"/>
    </location>
</feature>
<dbReference type="Proteomes" id="UP000177979">
    <property type="component" value="Unassembled WGS sequence"/>
</dbReference>
<feature type="transmembrane region" description="Helical" evidence="1">
    <location>
        <begin position="172"/>
        <end position="197"/>
    </location>
</feature>
<evidence type="ECO:0000313" key="4">
    <source>
        <dbReference type="Proteomes" id="UP000177979"/>
    </source>
</evidence>
<protein>
    <recommendedName>
        <fullName evidence="2">Membrane protein 6-pyruvoyl-tetrahydropterin synthase-related domain-containing protein</fullName>
    </recommendedName>
</protein>
<dbReference type="Pfam" id="PF10131">
    <property type="entry name" value="PTPS_related"/>
    <property type="match status" value="1"/>
</dbReference>
<name>A0A1F5EVB1_9BACT</name>
<evidence type="ECO:0000313" key="3">
    <source>
        <dbReference type="EMBL" id="OGD71333.1"/>
    </source>
</evidence>
<accession>A0A1F5EVB1</accession>
<keyword evidence="1" id="KW-0812">Transmembrane</keyword>
<keyword evidence="1" id="KW-1133">Transmembrane helix</keyword>
<dbReference type="STRING" id="1817722.A2703_00025"/>
<keyword evidence="1" id="KW-0472">Membrane</keyword>
<feature type="transmembrane region" description="Helical" evidence="1">
    <location>
        <begin position="93"/>
        <end position="112"/>
    </location>
</feature>
<dbReference type="AlphaFoldDB" id="A0A1F5EVB1"/>
<feature type="transmembrane region" description="Helical" evidence="1">
    <location>
        <begin position="513"/>
        <end position="531"/>
    </location>
</feature>
<evidence type="ECO:0000256" key="1">
    <source>
        <dbReference type="SAM" id="Phobius"/>
    </source>
</evidence>
<sequence>MKKWLPVLLILIACIPVLFALVKPGFFITHDGEFNLVRLMHFYNELANGQFPVRWAYGLNYGFGSPLFTFFYPLTYYLGSTIHFFGPDFGSSLKILIGVATVSSVLLMYAWLRRHFGRFAALFGTLIFLYAPFRLLTMYVTGSYGVLLSLMFLPLIFLSIDRIALGKKIFLPLLAVGVFGLLTAHNVTALILLPAAIVYGLAVVTQSKARGRVVREIGGGILLGFALAAFFLIPALSETKLVFLSQGIAVNFRDHFPTLKQLIYSKWGYFYSVLGTNDEMSFQVGAAQWAVWGLAGLMLKKKSFFAILFFSLFSVSILMMLPASLFIWGRLPVLAQIQFPWRILVASISFVPFLGAYLAERKFGKVLAVLLLGLLFWGNRNNLRTWETIRYPDSSYLTRIGLYNGSTDIAWETRPIFVNLPPTWLATHIVEDNPALMVEGQVQKGYGDIEVSLTATKSATLVLNRFYYPVWKVTLDGKETESRKTEPKGLLSLVVSAGKHEIKVSYQKTKTEAVADLVSIVGTIVLVYLFLTTSRRSKR</sequence>
<feature type="transmembrane region" description="Helical" evidence="1">
    <location>
        <begin position="339"/>
        <end position="359"/>
    </location>
</feature>
<comment type="caution">
    <text evidence="3">The sequence shown here is derived from an EMBL/GenBank/DDBJ whole genome shotgun (WGS) entry which is preliminary data.</text>
</comment>
<dbReference type="InterPro" id="IPR018776">
    <property type="entry name" value="Membrane_prot_PTPS-rel_domain"/>
</dbReference>
<gene>
    <name evidence="3" type="ORF">A2703_00025</name>
</gene>
<evidence type="ECO:0000259" key="2">
    <source>
        <dbReference type="Pfam" id="PF10131"/>
    </source>
</evidence>
<feature type="transmembrane region" description="Helical" evidence="1">
    <location>
        <begin position="304"/>
        <end position="327"/>
    </location>
</feature>
<reference evidence="3 4" key="1">
    <citation type="journal article" date="2016" name="Nat. Commun.">
        <title>Thousands of microbial genomes shed light on interconnected biogeochemical processes in an aquifer system.</title>
        <authorList>
            <person name="Anantharaman K."/>
            <person name="Brown C.T."/>
            <person name="Hug L.A."/>
            <person name="Sharon I."/>
            <person name="Castelle C.J."/>
            <person name="Probst A.J."/>
            <person name="Thomas B.C."/>
            <person name="Singh A."/>
            <person name="Wilkins M.J."/>
            <person name="Karaoz U."/>
            <person name="Brodie E.L."/>
            <person name="Williams K.H."/>
            <person name="Hubbard S.S."/>
            <person name="Banfield J.F."/>
        </authorList>
    </citation>
    <scope>NUCLEOTIDE SEQUENCE [LARGE SCALE GENOMIC DNA]</scope>
</reference>
<organism evidence="3 4">
    <name type="scientific">Candidatus Collierbacteria bacterium RIFCSPHIGHO2_01_FULL_50_25</name>
    <dbReference type="NCBI Taxonomy" id="1817722"/>
    <lineage>
        <taxon>Bacteria</taxon>
        <taxon>Candidatus Collieribacteriota</taxon>
    </lineage>
</organism>
<proteinExistence type="predicted"/>